<dbReference type="Proteomes" id="UP000237082">
    <property type="component" value="Unassembled WGS sequence"/>
</dbReference>
<evidence type="ECO:0000256" key="1">
    <source>
        <dbReference type="SAM" id="Phobius"/>
    </source>
</evidence>
<evidence type="ECO:0000313" key="2">
    <source>
        <dbReference type="EMBL" id="POZ64070.1"/>
    </source>
</evidence>
<dbReference type="RefSeq" id="WP_103900719.1">
    <property type="nucleotide sequence ID" value="NZ_PQWB01000001.1"/>
</dbReference>
<feature type="transmembrane region" description="Helical" evidence="1">
    <location>
        <begin position="126"/>
        <end position="148"/>
    </location>
</feature>
<organism evidence="2 3">
    <name type="scientific">Chromobacterium alticapitis</name>
    <dbReference type="NCBI Taxonomy" id="2073169"/>
    <lineage>
        <taxon>Bacteria</taxon>
        <taxon>Pseudomonadati</taxon>
        <taxon>Pseudomonadota</taxon>
        <taxon>Betaproteobacteria</taxon>
        <taxon>Neisseriales</taxon>
        <taxon>Chromobacteriaceae</taxon>
        <taxon>Chromobacterium</taxon>
    </lineage>
</organism>
<accession>A0A2S5DLY7</accession>
<dbReference type="AlphaFoldDB" id="A0A2S5DLY7"/>
<feature type="transmembrane region" description="Helical" evidence="1">
    <location>
        <begin position="160"/>
        <end position="181"/>
    </location>
</feature>
<dbReference type="OrthoDB" id="8589016at2"/>
<comment type="caution">
    <text evidence="2">The sequence shown here is derived from an EMBL/GenBank/DDBJ whole genome shotgun (WGS) entry which is preliminary data.</text>
</comment>
<keyword evidence="1" id="KW-0472">Membrane</keyword>
<feature type="transmembrane region" description="Helical" evidence="1">
    <location>
        <begin position="30"/>
        <end position="48"/>
    </location>
</feature>
<feature type="transmembrane region" description="Helical" evidence="1">
    <location>
        <begin position="99"/>
        <end position="120"/>
    </location>
</feature>
<gene>
    <name evidence="2" type="ORF">C2I19_00195</name>
</gene>
<proteinExistence type="predicted"/>
<feature type="transmembrane region" description="Helical" evidence="1">
    <location>
        <begin position="6"/>
        <end position="23"/>
    </location>
</feature>
<feature type="transmembrane region" description="Helical" evidence="1">
    <location>
        <begin position="60"/>
        <end position="79"/>
    </location>
</feature>
<evidence type="ECO:0000313" key="3">
    <source>
        <dbReference type="Proteomes" id="UP000237082"/>
    </source>
</evidence>
<keyword evidence="1" id="KW-0812">Transmembrane</keyword>
<protein>
    <submittedName>
        <fullName evidence="2">Uncharacterized protein</fullName>
    </submittedName>
</protein>
<name>A0A2S5DLY7_9NEIS</name>
<reference evidence="3" key="1">
    <citation type="submission" date="2018-02" db="EMBL/GenBank/DDBJ databases">
        <authorList>
            <person name="O'Hara-Hanley K."/>
            <person name="Soby S."/>
        </authorList>
    </citation>
    <scope>NUCLEOTIDE SEQUENCE [LARGE SCALE GENOMIC DNA]</scope>
    <source>
        <strain evidence="3">MWU14-2602</strain>
    </source>
</reference>
<dbReference type="EMBL" id="PQWB01000001">
    <property type="protein sequence ID" value="POZ64070.1"/>
    <property type="molecule type" value="Genomic_DNA"/>
</dbReference>
<keyword evidence="1" id="KW-1133">Transmembrane helix</keyword>
<sequence length="189" mass="20337">MTATPCGLLLLSIVVLYFLHALWRLGASRNGSALACFAAAYLALAALLHARVDPAPASPLLLPFVYAYAWLGMAALMWAAAHMRVGRRTLSFPGQDTRLAALFASQLALHIGVLGLSPWLSQLPRAVYLLAPPLTMLVSYLAYRLLLLDMRGRAVCGASWPAWGALCLGAPLLMAGLKIWAVPLLLYLI</sequence>
<keyword evidence="3" id="KW-1185">Reference proteome</keyword>